<reference evidence="2" key="1">
    <citation type="submission" date="2014-03" db="EMBL/GenBank/DDBJ databases">
        <authorList>
            <person name="Aksoy S."/>
            <person name="Warren W."/>
            <person name="Wilson R.K."/>
        </authorList>
    </citation>
    <scope>NUCLEOTIDE SEQUENCE [LARGE SCALE GENOMIC DNA]</scope>
    <source>
        <strain evidence="2">IAEA</strain>
    </source>
</reference>
<proteinExistence type="predicted"/>
<dbReference type="AlphaFoldDB" id="A0A1A9WGE4"/>
<name>A0A1A9WGE4_9MUSC</name>
<reference evidence="1" key="2">
    <citation type="submission" date="2020-05" db="UniProtKB">
        <authorList>
            <consortium name="EnsemblMetazoa"/>
        </authorList>
    </citation>
    <scope>IDENTIFICATION</scope>
    <source>
        <strain evidence="1">IAEA</strain>
    </source>
</reference>
<accession>A0A1A9WGE4</accession>
<sequence>MRSLLQKTQIPKPVILTGDCNSWSTFWGYVISNSRSKTIGNILFFTHIDLTLCSTHIAIEYAAVYVKQPIWNANTLHYSQKLKPNKNINCEAASIQKVISTVVLFAIAQYSGNKHHKHEGSNAEATYPNDVNIKNLKPLIRLQLRHTKFTHMSEKFSILALERSSELSSVDNTSFVIATKSASLISN</sequence>
<evidence type="ECO:0000313" key="1">
    <source>
        <dbReference type="EnsemblMetazoa" id="GBRI018785-PA"/>
    </source>
</evidence>
<evidence type="ECO:0008006" key="3">
    <source>
        <dbReference type="Google" id="ProtNLM"/>
    </source>
</evidence>
<evidence type="ECO:0000313" key="2">
    <source>
        <dbReference type="Proteomes" id="UP000091820"/>
    </source>
</evidence>
<dbReference type="SUPFAM" id="SSF56219">
    <property type="entry name" value="DNase I-like"/>
    <property type="match status" value="1"/>
</dbReference>
<dbReference type="VEuPathDB" id="VectorBase:GBRI018785"/>
<dbReference type="EnsemblMetazoa" id="GBRI018785-RA">
    <property type="protein sequence ID" value="GBRI018785-PA"/>
    <property type="gene ID" value="GBRI018785"/>
</dbReference>
<dbReference type="InterPro" id="IPR036691">
    <property type="entry name" value="Endo/exonu/phosph_ase_sf"/>
</dbReference>
<keyword evidence="2" id="KW-1185">Reference proteome</keyword>
<protein>
    <recommendedName>
        <fullName evidence="3">Endonuclease/exonuclease/phosphatase domain-containing protein</fullName>
    </recommendedName>
</protein>
<organism evidence="1 2">
    <name type="scientific">Glossina brevipalpis</name>
    <dbReference type="NCBI Taxonomy" id="37001"/>
    <lineage>
        <taxon>Eukaryota</taxon>
        <taxon>Metazoa</taxon>
        <taxon>Ecdysozoa</taxon>
        <taxon>Arthropoda</taxon>
        <taxon>Hexapoda</taxon>
        <taxon>Insecta</taxon>
        <taxon>Pterygota</taxon>
        <taxon>Neoptera</taxon>
        <taxon>Endopterygota</taxon>
        <taxon>Diptera</taxon>
        <taxon>Brachycera</taxon>
        <taxon>Muscomorpha</taxon>
        <taxon>Hippoboscoidea</taxon>
        <taxon>Glossinidae</taxon>
        <taxon>Glossina</taxon>
    </lineage>
</organism>
<dbReference type="Proteomes" id="UP000091820">
    <property type="component" value="Unassembled WGS sequence"/>
</dbReference>